<dbReference type="Gene3D" id="3.90.1200.10">
    <property type="match status" value="1"/>
</dbReference>
<dbReference type="EMBL" id="FMAJ01000020">
    <property type="protein sequence ID" value="SCB61571.1"/>
    <property type="molecule type" value="Genomic_DNA"/>
</dbReference>
<evidence type="ECO:0000313" key="2">
    <source>
        <dbReference type="EMBL" id="SCB61571.1"/>
    </source>
</evidence>
<dbReference type="Pfam" id="PF01636">
    <property type="entry name" value="APH"/>
    <property type="match status" value="1"/>
</dbReference>
<evidence type="ECO:0000259" key="1">
    <source>
        <dbReference type="Pfam" id="PF01636"/>
    </source>
</evidence>
<accession>A0A1C3YAS8</accession>
<reference evidence="2 3" key="1">
    <citation type="submission" date="2016-08" db="EMBL/GenBank/DDBJ databases">
        <authorList>
            <person name="Seilhamer J.J."/>
        </authorList>
    </citation>
    <scope>NUCLEOTIDE SEQUENCE [LARGE SCALE GENOMIC DNA]</scope>
    <source>
        <strain evidence="2 3">HBR26</strain>
    </source>
</reference>
<dbReference type="Proteomes" id="UP000198723">
    <property type="component" value="Unassembled WGS sequence"/>
</dbReference>
<dbReference type="STRING" id="1138170.GA0061105_12015"/>
<dbReference type="InterPro" id="IPR002575">
    <property type="entry name" value="Aminoglycoside_PTrfase"/>
</dbReference>
<dbReference type="GO" id="GO:0016740">
    <property type="term" value="F:transferase activity"/>
    <property type="evidence" value="ECO:0007669"/>
    <property type="project" value="UniProtKB-KW"/>
</dbReference>
<feature type="domain" description="Aminoglycoside phosphotransferase" evidence="1">
    <location>
        <begin position="120"/>
        <end position="176"/>
    </location>
</feature>
<dbReference type="InterPro" id="IPR011009">
    <property type="entry name" value="Kinase-like_dom_sf"/>
</dbReference>
<keyword evidence="2" id="KW-0808">Transferase</keyword>
<sequence>MSEEAAHEVPLIGGRSVVTRVGDAVFRQARPWSRSTIALLIHLHERGFEHAPRIIGNGFDVRGREMLTYVEGESIHPKPWDDSALPVLGEMLLKLHEASKSFSGFERRAWSPWFGRRIGTPSVVGHCDTGPWNIIHRERRPVALIDWEEAGPVDPMVELAQACWLNAQLFDDDIAEIQGLGSARSRAKQVKLLLDGYHLPKAARLGFVDLIRDFAILNAANEAIEAGVRPNSSDSTPAWGIAWRAKSAAWIIRNHKH</sequence>
<proteinExistence type="predicted"/>
<protein>
    <submittedName>
        <fullName evidence="2">Phosphotransferase enzyme family protein</fullName>
    </submittedName>
</protein>
<evidence type="ECO:0000313" key="3">
    <source>
        <dbReference type="Proteomes" id="UP000198723"/>
    </source>
</evidence>
<dbReference type="SUPFAM" id="SSF56112">
    <property type="entry name" value="Protein kinase-like (PK-like)"/>
    <property type="match status" value="1"/>
</dbReference>
<dbReference type="AlphaFoldDB" id="A0A1C3YAS8"/>
<gene>
    <name evidence="2" type="ORF">GA0061105_12015</name>
</gene>
<name>A0A1C3YAS8_9HYPH</name>
<organism evidence="2 3">
    <name type="scientific">Rhizobium aethiopicum</name>
    <dbReference type="NCBI Taxonomy" id="1138170"/>
    <lineage>
        <taxon>Bacteria</taxon>
        <taxon>Pseudomonadati</taxon>
        <taxon>Pseudomonadota</taxon>
        <taxon>Alphaproteobacteria</taxon>
        <taxon>Hyphomicrobiales</taxon>
        <taxon>Rhizobiaceae</taxon>
        <taxon>Rhizobium/Agrobacterium group</taxon>
        <taxon>Rhizobium</taxon>
    </lineage>
</organism>